<dbReference type="RefSeq" id="WP_188709637.1">
    <property type="nucleotide sequence ID" value="NZ_BMIG01000015.1"/>
</dbReference>
<sequence length="310" mass="34637">MSAVAPHIRIFQIHYHPEQVAQLDPAFVAYDNTGDSSPLLEFNVFRKIAASGLAEGVDLWGALSWKFSQKTGLSGQELINTIRVNPGYDVYFCNPFPETEALFHNLWCQGETAHPDFLNLSFDFLQAAGLPTASLDELSPSWLFAAANYFVATPDFWQNYLRFVGDALAQAQANLLPPARIVLFSSLADPRSMHAEASYLPFIIERLFGLFLILHGDKYKAFKYLAREADTPAPNEHLKTLSAIKDKAIATQDNWLAGCWLNYCRTYVALVHGRAWARQTHATAMPTRLQLCGAPPMVHSQSEVEEHVGH</sequence>
<dbReference type="EMBL" id="BMIG01000015">
    <property type="protein sequence ID" value="GGB09685.1"/>
    <property type="molecule type" value="Genomic_DNA"/>
</dbReference>
<keyword evidence="2" id="KW-1185">Reference proteome</keyword>
<dbReference type="Proteomes" id="UP000620596">
    <property type="component" value="Unassembled WGS sequence"/>
</dbReference>
<evidence type="ECO:0000313" key="1">
    <source>
        <dbReference type="EMBL" id="GGB09685.1"/>
    </source>
</evidence>
<protein>
    <submittedName>
        <fullName evidence="1">Uncharacterized protein</fullName>
    </submittedName>
</protein>
<accession>A0A916SNS6</accession>
<reference evidence="1" key="2">
    <citation type="submission" date="2020-09" db="EMBL/GenBank/DDBJ databases">
        <authorList>
            <person name="Sun Q."/>
            <person name="Zhou Y."/>
        </authorList>
    </citation>
    <scope>NUCLEOTIDE SEQUENCE</scope>
    <source>
        <strain evidence="1">CGMCC 1.15322</strain>
    </source>
</reference>
<gene>
    <name evidence="1" type="ORF">GCM10011496_33240</name>
</gene>
<organism evidence="1 2">
    <name type="scientific">Polaromonas eurypsychrophila</name>
    <dbReference type="NCBI Taxonomy" id="1614635"/>
    <lineage>
        <taxon>Bacteria</taxon>
        <taxon>Pseudomonadati</taxon>
        <taxon>Pseudomonadota</taxon>
        <taxon>Betaproteobacteria</taxon>
        <taxon>Burkholderiales</taxon>
        <taxon>Comamonadaceae</taxon>
        <taxon>Polaromonas</taxon>
    </lineage>
</organism>
<comment type="caution">
    <text evidence="1">The sequence shown here is derived from an EMBL/GenBank/DDBJ whole genome shotgun (WGS) entry which is preliminary data.</text>
</comment>
<evidence type="ECO:0000313" key="2">
    <source>
        <dbReference type="Proteomes" id="UP000620596"/>
    </source>
</evidence>
<name>A0A916SNS6_9BURK</name>
<dbReference type="AlphaFoldDB" id="A0A916SNS6"/>
<proteinExistence type="predicted"/>
<reference evidence="1" key="1">
    <citation type="journal article" date="2014" name="Int. J. Syst. Evol. Microbiol.">
        <title>Complete genome sequence of Corynebacterium casei LMG S-19264T (=DSM 44701T), isolated from a smear-ripened cheese.</title>
        <authorList>
            <consortium name="US DOE Joint Genome Institute (JGI-PGF)"/>
            <person name="Walter F."/>
            <person name="Albersmeier A."/>
            <person name="Kalinowski J."/>
            <person name="Ruckert C."/>
        </authorList>
    </citation>
    <scope>NUCLEOTIDE SEQUENCE</scope>
    <source>
        <strain evidence="1">CGMCC 1.15322</strain>
    </source>
</reference>